<proteinExistence type="predicted"/>
<dbReference type="RefSeq" id="WP_026016516.1">
    <property type="nucleotide sequence ID" value="NZ_CP044332.1"/>
</dbReference>
<dbReference type="Gene3D" id="3.40.1360.10">
    <property type="match status" value="1"/>
</dbReference>
<dbReference type="InterPro" id="IPR055570">
    <property type="entry name" value="DUF7146"/>
</dbReference>
<dbReference type="InterPro" id="IPR006171">
    <property type="entry name" value="TOPRIM_dom"/>
</dbReference>
<evidence type="ECO:0000313" key="4">
    <source>
        <dbReference type="EMBL" id="QGM99896.1"/>
    </source>
</evidence>
<reference evidence="4 5" key="1">
    <citation type="submission" date="2019-09" db="EMBL/GenBank/DDBJ databases">
        <title>Isolation and complete genome sequencing of Methylocystis species.</title>
        <authorList>
            <person name="Rumah B.L."/>
            <person name="Stead C.E."/>
            <person name="Stevens B.C."/>
            <person name="Minton N.P."/>
            <person name="Grosse-Honebrink A."/>
            <person name="Zhang Y."/>
        </authorList>
    </citation>
    <scope>NUCLEOTIDE SEQUENCE [LARGE SCALE GENOMIC DNA]</scope>
    <source>
        <strain evidence="4 5">BRCS2</strain>
        <plasmid evidence="4 5">unnamed1</plasmid>
    </source>
</reference>
<evidence type="ECO:0000256" key="1">
    <source>
        <dbReference type="SAM" id="MobiDB-lite"/>
    </source>
</evidence>
<evidence type="ECO:0000259" key="2">
    <source>
        <dbReference type="Pfam" id="PF13362"/>
    </source>
</evidence>
<dbReference type="CDD" id="cd01029">
    <property type="entry name" value="TOPRIM_primases"/>
    <property type="match status" value="1"/>
</dbReference>
<feature type="region of interest" description="Disordered" evidence="1">
    <location>
        <begin position="103"/>
        <end position="123"/>
    </location>
</feature>
<sequence length="348" mass="38056">MSNSIASELARRLALDAEAVCRRYLSNGHREGNYWLIGDARNTPGRSLFVRLSGPDCGKGVAGKFVDAATGEHGDLLDIIRETCRLREFRDVVDEARRFLSLPQPASKSNGKQSRTKATLRGPSDSARRLFAMSRPIAGTRAEAYLRHRGITALHETAALRFHRRCYYRADNGSPVQTWPAMVAAVTDHSGEIVGAHRTWLDPSRHDKAPIATPRRAMGSLLGHGVRFGVSDDIMAAGEGVETVLSLRCVLPTMPMMAALSAAHLSAILFPATLRRLYILRDNDPAGERAAAILIDRARAAEIEAIVLSPVQGDFNDDLHHLGVDELRAAIRVRIAPEDVARFMSLSA</sequence>
<feature type="domain" description="Toprim" evidence="2">
    <location>
        <begin position="235"/>
        <end position="323"/>
    </location>
</feature>
<evidence type="ECO:0000259" key="3">
    <source>
        <dbReference type="Pfam" id="PF23639"/>
    </source>
</evidence>
<keyword evidence="4" id="KW-0614">Plasmid</keyword>
<dbReference type="InterPro" id="IPR034154">
    <property type="entry name" value="TOPRIM_DnaG/twinkle"/>
</dbReference>
<accession>A0A6B8MB31</accession>
<protein>
    <submittedName>
        <fullName evidence="4">DNA primase</fullName>
    </submittedName>
</protein>
<organism evidence="4 5">
    <name type="scientific">Methylocystis parvus</name>
    <dbReference type="NCBI Taxonomy" id="134"/>
    <lineage>
        <taxon>Bacteria</taxon>
        <taxon>Pseudomonadati</taxon>
        <taxon>Pseudomonadota</taxon>
        <taxon>Alphaproteobacteria</taxon>
        <taxon>Hyphomicrobiales</taxon>
        <taxon>Methylocystaceae</taxon>
        <taxon>Methylocystis</taxon>
    </lineage>
</organism>
<geneLocation type="plasmid" evidence="4">
    <name>unnamed1</name>
</geneLocation>
<dbReference type="EMBL" id="CP044332">
    <property type="protein sequence ID" value="QGM99896.1"/>
    <property type="molecule type" value="Genomic_DNA"/>
</dbReference>
<dbReference type="AlphaFoldDB" id="A0A6B8MB31"/>
<dbReference type="Proteomes" id="UP000422569">
    <property type="component" value="Plasmid unnamed1"/>
</dbReference>
<name>A0A6B8MB31_9HYPH</name>
<evidence type="ECO:0000313" key="5">
    <source>
        <dbReference type="Proteomes" id="UP000422569"/>
    </source>
</evidence>
<feature type="compositionally biased region" description="Polar residues" evidence="1">
    <location>
        <begin position="104"/>
        <end position="117"/>
    </location>
</feature>
<keyword evidence="5" id="KW-1185">Reference proteome</keyword>
<gene>
    <name evidence="4" type="ORF">F7D14_20045</name>
</gene>
<dbReference type="Pfam" id="PF23639">
    <property type="entry name" value="DUF7146"/>
    <property type="match status" value="1"/>
</dbReference>
<feature type="domain" description="DUF7146" evidence="3">
    <location>
        <begin position="124"/>
        <end position="228"/>
    </location>
</feature>
<dbReference type="Pfam" id="PF13362">
    <property type="entry name" value="Toprim_3"/>
    <property type="match status" value="1"/>
</dbReference>
<dbReference type="KEGG" id="mpar:F7D14_20045"/>